<sequence length="203" mass="22604">MNLDPEVSRLLDLMPASARMMTKLVAKPEQRQVIYTDFPVPWQREKPIYLNFDLWRRLSKPERDLLLLSTVSWVTGIKWFKPDIYQGVVLAGVLGTIVELAQSDAVGIVVAGGLTGLAATQIWRSNRSSQTWIEADKNAIAIAGRRGYQMTEAATHLLSAIVATAQLEGRTGLDFVELLRCQNLRAIANISPVGIPEDRLKHI</sequence>
<dbReference type="OrthoDB" id="455481at2"/>
<evidence type="ECO:0000313" key="2">
    <source>
        <dbReference type="Proteomes" id="UP000238762"/>
    </source>
</evidence>
<protein>
    <recommendedName>
        <fullName evidence="3">DUF3318 domain-containing protein</fullName>
    </recommendedName>
</protein>
<dbReference type="InterPro" id="IPR021751">
    <property type="entry name" value="DUF3318"/>
</dbReference>
<dbReference type="Proteomes" id="UP000238762">
    <property type="component" value="Unassembled WGS sequence"/>
</dbReference>
<organism evidence="1 2">
    <name type="scientific">Merismopedia glauca CCAP 1448/3</name>
    <dbReference type="NCBI Taxonomy" id="1296344"/>
    <lineage>
        <taxon>Bacteria</taxon>
        <taxon>Bacillati</taxon>
        <taxon>Cyanobacteriota</taxon>
        <taxon>Cyanophyceae</taxon>
        <taxon>Synechococcales</taxon>
        <taxon>Merismopediaceae</taxon>
        <taxon>Merismopedia</taxon>
    </lineage>
</organism>
<proteinExistence type="predicted"/>
<keyword evidence="2" id="KW-1185">Reference proteome</keyword>
<dbReference type="AlphaFoldDB" id="A0A2T1BZS1"/>
<evidence type="ECO:0000313" key="1">
    <source>
        <dbReference type="EMBL" id="PSB01417.1"/>
    </source>
</evidence>
<reference evidence="1 2" key="2">
    <citation type="submission" date="2018-03" db="EMBL/GenBank/DDBJ databases">
        <title>The ancient ancestry and fast evolution of plastids.</title>
        <authorList>
            <person name="Moore K.R."/>
            <person name="Magnabosco C."/>
            <person name="Momper L."/>
            <person name="Gold D.A."/>
            <person name="Bosak T."/>
            <person name="Fournier G.P."/>
        </authorList>
    </citation>
    <scope>NUCLEOTIDE SEQUENCE [LARGE SCALE GENOMIC DNA]</scope>
    <source>
        <strain evidence="1 2">CCAP 1448/3</strain>
    </source>
</reference>
<reference evidence="1 2" key="1">
    <citation type="submission" date="2018-02" db="EMBL/GenBank/DDBJ databases">
        <authorList>
            <person name="Cohen D.B."/>
            <person name="Kent A.D."/>
        </authorList>
    </citation>
    <scope>NUCLEOTIDE SEQUENCE [LARGE SCALE GENOMIC DNA]</scope>
    <source>
        <strain evidence="1 2">CCAP 1448/3</strain>
    </source>
</reference>
<dbReference type="EMBL" id="PVWJ01000109">
    <property type="protein sequence ID" value="PSB01417.1"/>
    <property type="molecule type" value="Genomic_DNA"/>
</dbReference>
<accession>A0A2T1BZS1</accession>
<name>A0A2T1BZS1_9CYAN</name>
<comment type="caution">
    <text evidence="1">The sequence shown here is derived from an EMBL/GenBank/DDBJ whole genome shotgun (WGS) entry which is preliminary data.</text>
</comment>
<evidence type="ECO:0008006" key="3">
    <source>
        <dbReference type="Google" id="ProtNLM"/>
    </source>
</evidence>
<gene>
    <name evidence="1" type="ORF">C7B64_18450</name>
</gene>
<dbReference type="Pfam" id="PF11780">
    <property type="entry name" value="DUF3318"/>
    <property type="match status" value="1"/>
</dbReference>
<dbReference type="RefSeq" id="WP_106290127.1">
    <property type="nucleotide sequence ID" value="NZ_CAWNTC010000140.1"/>
</dbReference>